<dbReference type="EC" id="2.7.13.3" evidence="2"/>
<keyword evidence="5" id="KW-0902">Two-component regulatory system</keyword>
<feature type="transmembrane region" description="Helical" evidence="7">
    <location>
        <begin position="93"/>
        <end position="114"/>
    </location>
</feature>
<evidence type="ECO:0000256" key="7">
    <source>
        <dbReference type="SAM" id="Phobius"/>
    </source>
</evidence>
<dbReference type="PANTHER" id="PTHR24421:SF10">
    <property type="entry name" value="NITRATE_NITRITE SENSOR PROTEIN NARQ"/>
    <property type="match status" value="1"/>
</dbReference>
<name>A0A1N6W2Y9_9MICO</name>
<dbReference type="AlphaFoldDB" id="A0A1N6W2Y9"/>
<evidence type="ECO:0000256" key="3">
    <source>
        <dbReference type="ARBA" id="ARBA00022679"/>
    </source>
</evidence>
<sequence length="395" mass="42058">MRDADRAERRAVALIAMAGVVLIAAVPAIELVLWAIEDFGPVSPGGEPMLAGAELQRVASVALVLVLAVAAASAVAAAVLVRLHVLAWPLRRQVALVLGLSLGIGAVRAGALYLTLPRGAPGPFVAAQVTLGTLEACFAISVALFYVGSRRRIRAEERRRLVETQRAERARLEAEEEELRVRRDVSRQLHGGLQQRLVLAIREVDAIRDDLEHGGQEQAAHSLEAVSERLDRLRESEVRAVAHSLYPLAGDFSLSTALLLLADRLPPSVRMDVRYEGVADAVLAGYSLPPADRVLLFAIVEEGVNNAMLHGRADVVSVVLRGEPLTERRSLAHVVVDDDGTGLAGEPHLSGVAHLQARVHGRGGDLVLGPSPMGGARLAARIPVVSPVAEAEDRA</sequence>
<evidence type="ECO:0000256" key="1">
    <source>
        <dbReference type="ARBA" id="ARBA00000085"/>
    </source>
</evidence>
<dbReference type="Gene3D" id="3.30.565.10">
    <property type="entry name" value="Histidine kinase-like ATPase, C-terminal domain"/>
    <property type="match status" value="1"/>
</dbReference>
<keyword evidence="7" id="KW-0472">Membrane</keyword>
<feature type="transmembrane region" description="Helical" evidence="7">
    <location>
        <begin position="126"/>
        <end position="148"/>
    </location>
</feature>
<keyword evidence="7" id="KW-1133">Transmembrane helix</keyword>
<evidence type="ECO:0000256" key="4">
    <source>
        <dbReference type="ARBA" id="ARBA00022777"/>
    </source>
</evidence>
<keyword evidence="9" id="KW-1185">Reference proteome</keyword>
<evidence type="ECO:0000256" key="6">
    <source>
        <dbReference type="SAM" id="Coils"/>
    </source>
</evidence>
<dbReference type="InterPro" id="IPR036890">
    <property type="entry name" value="HATPase_C_sf"/>
</dbReference>
<dbReference type="EMBL" id="FTMI01000009">
    <property type="protein sequence ID" value="SIQ84497.1"/>
    <property type="molecule type" value="Genomic_DNA"/>
</dbReference>
<dbReference type="Proteomes" id="UP000186235">
    <property type="component" value="Unassembled WGS sequence"/>
</dbReference>
<evidence type="ECO:0000256" key="2">
    <source>
        <dbReference type="ARBA" id="ARBA00012438"/>
    </source>
</evidence>
<evidence type="ECO:0000313" key="9">
    <source>
        <dbReference type="Proteomes" id="UP000186235"/>
    </source>
</evidence>
<feature type="coiled-coil region" evidence="6">
    <location>
        <begin position="155"/>
        <end position="182"/>
    </location>
</feature>
<dbReference type="PANTHER" id="PTHR24421">
    <property type="entry name" value="NITRATE/NITRITE SENSOR PROTEIN NARX-RELATED"/>
    <property type="match status" value="1"/>
</dbReference>
<dbReference type="SUPFAM" id="SSF55874">
    <property type="entry name" value="ATPase domain of HSP90 chaperone/DNA topoisomerase II/histidine kinase"/>
    <property type="match status" value="1"/>
</dbReference>
<dbReference type="GO" id="GO:0000160">
    <property type="term" value="P:phosphorelay signal transduction system"/>
    <property type="evidence" value="ECO:0007669"/>
    <property type="project" value="UniProtKB-KW"/>
</dbReference>
<dbReference type="GO" id="GO:0004673">
    <property type="term" value="F:protein histidine kinase activity"/>
    <property type="evidence" value="ECO:0007669"/>
    <property type="project" value="UniProtKB-EC"/>
</dbReference>
<organism evidence="8 9">
    <name type="scientific">Cellulosimicrobium aquatile</name>
    <dbReference type="NCBI Taxonomy" id="1612203"/>
    <lineage>
        <taxon>Bacteria</taxon>
        <taxon>Bacillati</taxon>
        <taxon>Actinomycetota</taxon>
        <taxon>Actinomycetes</taxon>
        <taxon>Micrococcales</taxon>
        <taxon>Promicromonosporaceae</taxon>
        <taxon>Cellulosimicrobium</taxon>
    </lineage>
</organism>
<gene>
    <name evidence="8" type="ORF">SAMN05518682_3807</name>
</gene>
<feature type="transmembrane region" description="Helical" evidence="7">
    <location>
        <begin position="56"/>
        <end position="81"/>
    </location>
</feature>
<evidence type="ECO:0000313" key="8">
    <source>
        <dbReference type="EMBL" id="SIQ84497.1"/>
    </source>
</evidence>
<keyword evidence="7" id="KW-0812">Transmembrane</keyword>
<comment type="catalytic activity">
    <reaction evidence="1">
        <text>ATP + protein L-histidine = ADP + protein N-phospho-L-histidine.</text>
        <dbReference type="EC" id="2.7.13.3"/>
    </reaction>
</comment>
<protein>
    <recommendedName>
        <fullName evidence="2">histidine kinase</fullName>
        <ecNumber evidence="2">2.7.13.3</ecNumber>
    </recommendedName>
</protein>
<feature type="transmembrane region" description="Helical" evidence="7">
    <location>
        <begin position="12"/>
        <end position="36"/>
    </location>
</feature>
<keyword evidence="3" id="KW-0808">Transferase</keyword>
<reference evidence="9" key="1">
    <citation type="submission" date="2017-01" db="EMBL/GenBank/DDBJ databases">
        <authorList>
            <person name="Varghese N."/>
            <person name="Submissions S."/>
        </authorList>
    </citation>
    <scope>NUCLEOTIDE SEQUENCE [LARGE SCALE GENOMIC DNA]</scope>
    <source>
        <strain evidence="9">3bp</strain>
    </source>
</reference>
<proteinExistence type="predicted"/>
<keyword evidence="4" id="KW-0418">Kinase</keyword>
<accession>A0A1N6W2Y9</accession>
<evidence type="ECO:0000256" key="5">
    <source>
        <dbReference type="ARBA" id="ARBA00023012"/>
    </source>
</evidence>
<keyword evidence="6" id="KW-0175">Coiled coil</keyword>
<dbReference type="InterPro" id="IPR050482">
    <property type="entry name" value="Sensor_HK_TwoCompSys"/>
</dbReference>